<reference evidence="10 11" key="1">
    <citation type="submission" date="2015-09" db="EMBL/GenBank/DDBJ databases">
        <authorList>
            <consortium name="Swine Surveillance"/>
        </authorList>
    </citation>
    <scope>NUCLEOTIDE SEQUENCE [LARGE SCALE GENOMIC DNA]</scope>
    <source>
        <strain evidence="10 11">CECT 8383</strain>
    </source>
</reference>
<feature type="domain" description="Major facilitator superfamily (MFS) profile" evidence="9">
    <location>
        <begin position="14"/>
        <end position="409"/>
    </location>
</feature>
<dbReference type="Pfam" id="PF07690">
    <property type="entry name" value="MFS_1"/>
    <property type="match status" value="1"/>
</dbReference>
<dbReference type="EMBL" id="CYSF01000006">
    <property type="protein sequence ID" value="CUH84274.1"/>
    <property type="molecule type" value="Genomic_DNA"/>
</dbReference>
<feature type="transmembrane region" description="Helical" evidence="8">
    <location>
        <begin position="53"/>
        <end position="73"/>
    </location>
</feature>
<dbReference type="AlphaFoldDB" id="A0A0P1H1Z3"/>
<evidence type="ECO:0000256" key="3">
    <source>
        <dbReference type="ARBA" id="ARBA00007520"/>
    </source>
</evidence>
<dbReference type="InterPro" id="IPR001958">
    <property type="entry name" value="Tet-R_TetA/multi-R_MdtG-like"/>
</dbReference>
<feature type="transmembrane region" description="Helical" evidence="8">
    <location>
        <begin position="259"/>
        <end position="283"/>
    </location>
</feature>
<gene>
    <name evidence="10" type="primary">tetA</name>
    <name evidence="10" type="ORF">TM5383_01481</name>
</gene>
<dbReference type="GO" id="GO:0016020">
    <property type="term" value="C:membrane"/>
    <property type="evidence" value="ECO:0007669"/>
    <property type="project" value="UniProtKB-SubCell"/>
</dbReference>
<feature type="transmembrane region" description="Helical" evidence="8">
    <location>
        <begin position="12"/>
        <end position="33"/>
    </location>
</feature>
<dbReference type="PANTHER" id="PTHR23504">
    <property type="entry name" value="MAJOR FACILITATOR SUPERFAMILY DOMAIN-CONTAINING PROTEIN 10"/>
    <property type="match status" value="1"/>
</dbReference>
<dbReference type="STRING" id="340021.TM5383_01481"/>
<feature type="transmembrane region" description="Helical" evidence="8">
    <location>
        <begin position="85"/>
        <end position="108"/>
    </location>
</feature>
<evidence type="ECO:0000256" key="4">
    <source>
        <dbReference type="ARBA" id="ARBA00022448"/>
    </source>
</evidence>
<accession>A0A0P1H1Z3</accession>
<evidence type="ECO:0000256" key="8">
    <source>
        <dbReference type="SAM" id="Phobius"/>
    </source>
</evidence>
<keyword evidence="5 8" id="KW-0812">Transmembrane</keyword>
<dbReference type="OrthoDB" id="9764259at2"/>
<keyword evidence="6 8" id="KW-1133">Transmembrane helix</keyword>
<feature type="transmembrane region" description="Helical" evidence="8">
    <location>
        <begin position="315"/>
        <end position="337"/>
    </location>
</feature>
<feature type="transmembrane region" description="Helical" evidence="8">
    <location>
        <begin position="143"/>
        <end position="165"/>
    </location>
</feature>
<feature type="transmembrane region" description="Helical" evidence="8">
    <location>
        <begin position="380"/>
        <end position="402"/>
    </location>
</feature>
<dbReference type="InterPro" id="IPR011701">
    <property type="entry name" value="MFS"/>
</dbReference>
<dbReference type="SUPFAM" id="SSF103473">
    <property type="entry name" value="MFS general substrate transporter"/>
    <property type="match status" value="1"/>
</dbReference>
<protein>
    <submittedName>
        <fullName evidence="10">Tetracycline resistance protein, class C</fullName>
    </submittedName>
</protein>
<comment type="subcellular location">
    <subcellularLocation>
        <location evidence="2">Membrane</location>
        <topology evidence="2">Multi-pass membrane protein</topology>
    </subcellularLocation>
</comment>
<evidence type="ECO:0000313" key="10">
    <source>
        <dbReference type="EMBL" id="CUH84274.1"/>
    </source>
</evidence>
<dbReference type="Gene3D" id="1.20.1250.20">
    <property type="entry name" value="MFS general substrate transporter like domains"/>
    <property type="match status" value="1"/>
</dbReference>
<comment type="function">
    <text evidence="1">Resistance to tetracycline by an active tetracycline efflux. This is an energy-dependent process that decreases the accumulation of the antibiotic in whole cells. This protein functions as a metal-tetracycline/H(+) antiporter.</text>
</comment>
<dbReference type="InterPro" id="IPR005829">
    <property type="entry name" value="Sugar_transporter_CS"/>
</dbReference>
<feature type="transmembrane region" description="Helical" evidence="8">
    <location>
        <begin position="171"/>
        <end position="191"/>
    </location>
</feature>
<dbReference type="PROSITE" id="PS50850">
    <property type="entry name" value="MFS"/>
    <property type="match status" value="1"/>
</dbReference>
<name>A0A0P1H1Z3_9RHOB</name>
<feature type="transmembrane region" description="Helical" evidence="8">
    <location>
        <begin position="114"/>
        <end position="131"/>
    </location>
</feature>
<keyword evidence="4" id="KW-0813">Transport</keyword>
<dbReference type="CDD" id="cd17388">
    <property type="entry name" value="MFS_TetA"/>
    <property type="match status" value="1"/>
</dbReference>
<dbReference type="PANTHER" id="PTHR23504:SF15">
    <property type="entry name" value="MAJOR FACILITATOR SUPERFAMILY (MFS) PROFILE DOMAIN-CONTAINING PROTEIN"/>
    <property type="match status" value="1"/>
</dbReference>
<proteinExistence type="inferred from homology"/>
<dbReference type="GO" id="GO:0022857">
    <property type="term" value="F:transmembrane transporter activity"/>
    <property type="evidence" value="ECO:0007669"/>
    <property type="project" value="InterPro"/>
</dbReference>
<evidence type="ECO:0000256" key="7">
    <source>
        <dbReference type="ARBA" id="ARBA00023136"/>
    </source>
</evidence>
<feature type="transmembrane region" description="Helical" evidence="8">
    <location>
        <begin position="228"/>
        <end position="247"/>
    </location>
</feature>
<dbReference type="PRINTS" id="PR01035">
    <property type="entry name" value="TCRTETA"/>
</dbReference>
<dbReference type="RefSeq" id="WP_058318346.1">
    <property type="nucleotide sequence ID" value="NZ_CYSF01000006.1"/>
</dbReference>
<dbReference type="PROSITE" id="PS00216">
    <property type="entry name" value="SUGAR_TRANSPORT_1"/>
    <property type="match status" value="1"/>
</dbReference>
<organism evidence="10 11">
    <name type="scientific">Thalassovita mediterranea</name>
    <dbReference type="NCBI Taxonomy" id="340021"/>
    <lineage>
        <taxon>Bacteria</taxon>
        <taxon>Pseudomonadati</taxon>
        <taxon>Pseudomonadota</taxon>
        <taxon>Alphaproteobacteria</taxon>
        <taxon>Rhodobacterales</taxon>
        <taxon>Roseobacteraceae</taxon>
        <taxon>Thalassovita</taxon>
    </lineage>
</organism>
<keyword evidence="11" id="KW-1185">Reference proteome</keyword>
<dbReference type="InterPro" id="IPR036259">
    <property type="entry name" value="MFS_trans_sf"/>
</dbReference>
<dbReference type="Proteomes" id="UP000051681">
    <property type="component" value="Unassembled WGS sequence"/>
</dbReference>
<feature type="transmembrane region" description="Helical" evidence="8">
    <location>
        <begin position="290"/>
        <end position="309"/>
    </location>
</feature>
<evidence type="ECO:0000256" key="1">
    <source>
        <dbReference type="ARBA" id="ARBA00003279"/>
    </source>
</evidence>
<evidence type="ECO:0000313" key="11">
    <source>
        <dbReference type="Proteomes" id="UP000051681"/>
    </source>
</evidence>
<evidence type="ECO:0000256" key="2">
    <source>
        <dbReference type="ARBA" id="ARBA00004141"/>
    </source>
</evidence>
<sequence length="412" mass="43421">MAATDTTSRAQRLPILFIMITMVIDAMGIGLIMPVMPELIQEVSAGALGQAAIWGGILASSFAVMQFLFAPMLGRLSDAYGRRPILLVSLIVMAADYVVMGLAGSVWILLLARIIGGITAATHSTALAYMADISDGSEKAKRFGLIGAAFGLGFVLGPGLGGLLAEFGTRAPFYMAAALAFANAIFGWVVLPETVTEKTRRAFRLRGGNPLSAFVSLSQMPMIRPLTMVYFLYQLATMVYPAVWAYFATERFGWSPGMIGVSLMLYGIGAAVVQGVLVGPVIARLGQRGAVMFGLTIEVVIFGVLGFISSGTITLILTPLMALGNVGLPALQGIIAQKTPDDSQGEMQGVLSSISSIAMIMGPLVLTQIFAWATRDDGPIYLPGAPFLLSGILMTVAVLLFVNQAPKRSAAV</sequence>
<keyword evidence="7 8" id="KW-0472">Membrane</keyword>
<dbReference type="InterPro" id="IPR020846">
    <property type="entry name" value="MFS_dom"/>
</dbReference>
<evidence type="ECO:0000259" key="9">
    <source>
        <dbReference type="PROSITE" id="PS50850"/>
    </source>
</evidence>
<comment type="similarity">
    <text evidence="3">Belongs to the major facilitator superfamily. TCR/Tet family.</text>
</comment>
<evidence type="ECO:0000256" key="6">
    <source>
        <dbReference type="ARBA" id="ARBA00022989"/>
    </source>
</evidence>
<feature type="transmembrane region" description="Helical" evidence="8">
    <location>
        <begin position="349"/>
        <end position="374"/>
    </location>
</feature>
<evidence type="ECO:0000256" key="5">
    <source>
        <dbReference type="ARBA" id="ARBA00022692"/>
    </source>
</evidence>